<evidence type="ECO:0000313" key="6">
    <source>
        <dbReference type="Proteomes" id="UP001060112"/>
    </source>
</evidence>
<evidence type="ECO:0000256" key="3">
    <source>
        <dbReference type="ARBA" id="ARBA00023163"/>
    </source>
</evidence>
<accession>A0ABY5I4R3</accession>
<dbReference type="InterPro" id="IPR000524">
    <property type="entry name" value="Tscrpt_reg_HTH_GntR"/>
</dbReference>
<dbReference type="RefSeq" id="WP_290141160.1">
    <property type="nucleotide sequence ID" value="NZ_CP101620.1"/>
</dbReference>
<keyword evidence="2" id="KW-0238">DNA-binding</keyword>
<dbReference type="InterPro" id="IPR036390">
    <property type="entry name" value="WH_DNA-bd_sf"/>
</dbReference>
<proteinExistence type="predicted"/>
<evidence type="ECO:0000313" key="5">
    <source>
        <dbReference type="EMBL" id="UTY39772.1"/>
    </source>
</evidence>
<keyword evidence="6" id="KW-1185">Reference proteome</keyword>
<dbReference type="EMBL" id="CP101620">
    <property type="protein sequence ID" value="UTY39772.1"/>
    <property type="molecule type" value="Genomic_DNA"/>
</dbReference>
<dbReference type="PRINTS" id="PR00035">
    <property type="entry name" value="HTHGNTR"/>
</dbReference>
<dbReference type="SMART" id="SM00345">
    <property type="entry name" value="HTH_GNTR"/>
    <property type="match status" value="1"/>
</dbReference>
<dbReference type="PANTHER" id="PTHR44846">
    <property type="entry name" value="MANNOSYL-D-GLYCERATE TRANSPORT/METABOLISM SYSTEM REPRESSOR MNGR-RELATED"/>
    <property type="match status" value="1"/>
</dbReference>
<name>A0ABY5I4R3_9FIRM</name>
<organism evidence="5 6">
    <name type="scientific">Allocoprobacillus halotolerans</name>
    <dbReference type="NCBI Taxonomy" id="2944914"/>
    <lineage>
        <taxon>Bacteria</taxon>
        <taxon>Bacillati</taxon>
        <taxon>Bacillota</taxon>
        <taxon>Erysipelotrichia</taxon>
        <taxon>Erysipelotrichales</taxon>
        <taxon>Erysipelotrichaceae</taxon>
        <taxon>Allocoprobacillus</taxon>
    </lineage>
</organism>
<gene>
    <name evidence="5" type="ORF">NMU03_02885</name>
</gene>
<dbReference type="Pfam" id="PF00392">
    <property type="entry name" value="GntR"/>
    <property type="match status" value="1"/>
</dbReference>
<dbReference type="CDD" id="cd07377">
    <property type="entry name" value="WHTH_GntR"/>
    <property type="match status" value="1"/>
</dbReference>
<dbReference type="InterPro" id="IPR050679">
    <property type="entry name" value="Bact_HTH_transcr_reg"/>
</dbReference>
<feature type="domain" description="HTH gntR-type" evidence="4">
    <location>
        <begin position="10"/>
        <end position="78"/>
    </location>
</feature>
<protein>
    <submittedName>
        <fullName evidence="5">GntR family transcriptional regulator</fullName>
    </submittedName>
</protein>
<dbReference type="Proteomes" id="UP001060112">
    <property type="component" value="Chromosome"/>
</dbReference>
<dbReference type="Gene3D" id="1.10.10.10">
    <property type="entry name" value="Winged helix-like DNA-binding domain superfamily/Winged helix DNA-binding domain"/>
    <property type="match status" value="1"/>
</dbReference>
<evidence type="ECO:0000259" key="4">
    <source>
        <dbReference type="PROSITE" id="PS50949"/>
    </source>
</evidence>
<keyword evidence="3" id="KW-0804">Transcription</keyword>
<reference evidence="5" key="1">
    <citation type="submission" date="2022-07" db="EMBL/GenBank/DDBJ databases">
        <title>Faecal culturing of patients with breast cancer.</title>
        <authorList>
            <person name="Teng N.M.Y."/>
            <person name="Kiu R."/>
            <person name="Evans R."/>
            <person name="Baker D.J."/>
            <person name="Zenner C."/>
            <person name="Robinson S.D."/>
            <person name="Hall L.J."/>
        </authorList>
    </citation>
    <scope>NUCLEOTIDE SEQUENCE</scope>
    <source>
        <strain evidence="5">LH1062</strain>
    </source>
</reference>
<dbReference type="PROSITE" id="PS50949">
    <property type="entry name" value="HTH_GNTR"/>
    <property type="match status" value="1"/>
</dbReference>
<dbReference type="PANTHER" id="PTHR44846:SF1">
    <property type="entry name" value="MANNOSYL-D-GLYCERATE TRANSPORT_METABOLISM SYSTEM REPRESSOR MNGR-RELATED"/>
    <property type="match status" value="1"/>
</dbReference>
<evidence type="ECO:0000256" key="1">
    <source>
        <dbReference type="ARBA" id="ARBA00023015"/>
    </source>
</evidence>
<sequence>MKLQSQSGEKPLWSQLYDVLESRILNGVYKEGEVLPSEMSLMEEFGVSRVTVRQAMDKLIHSKLISRKRGKGTIVLKKKVQWKLCFNLLLMVLKKK</sequence>
<evidence type="ECO:0000256" key="2">
    <source>
        <dbReference type="ARBA" id="ARBA00023125"/>
    </source>
</evidence>
<keyword evidence="1" id="KW-0805">Transcription regulation</keyword>
<dbReference type="InterPro" id="IPR036388">
    <property type="entry name" value="WH-like_DNA-bd_sf"/>
</dbReference>
<dbReference type="SUPFAM" id="SSF46785">
    <property type="entry name" value="Winged helix' DNA-binding domain"/>
    <property type="match status" value="1"/>
</dbReference>